<keyword evidence="3" id="KW-1185">Reference proteome</keyword>
<keyword evidence="1" id="KW-1133">Transmembrane helix</keyword>
<accession>A0ABY4D6N8</accession>
<keyword evidence="1" id="KW-0472">Membrane</keyword>
<evidence type="ECO:0000313" key="3">
    <source>
        <dbReference type="Proteomes" id="UP001060067"/>
    </source>
</evidence>
<evidence type="ECO:0000313" key="2">
    <source>
        <dbReference type="EMBL" id="UOL49000.1"/>
    </source>
</evidence>
<keyword evidence="1" id="KW-0812">Transmembrane</keyword>
<dbReference type="EMBL" id="MZ679497">
    <property type="protein sequence ID" value="UOL49000.1"/>
    <property type="molecule type" value="Genomic_RNA"/>
</dbReference>
<organism evidence="2 3">
    <name type="scientific">Leviviridae sp</name>
    <dbReference type="NCBI Taxonomy" id="2027243"/>
    <lineage>
        <taxon>Viruses</taxon>
        <taxon>Riboviria</taxon>
        <taxon>Orthornavirae</taxon>
        <taxon>Lenarviricota</taxon>
        <taxon>Leviviricetes</taxon>
        <taxon>Norzivirales</taxon>
        <taxon>Fiersviridae</taxon>
    </lineage>
</organism>
<name>A0ABY4D6N8_9VIRU</name>
<proteinExistence type="predicted"/>
<reference evidence="2" key="2">
    <citation type="journal article" date="2022" name="Nat. Microbiol.">
        <title>RNA viromes from terrestrial sites across China expand environmental viral diversity.</title>
        <authorList>
            <person name="Chiapello M."/>
            <person name="Rodriguez-Romero J."/>
            <person name="Ayllon M.A."/>
            <person name="Turina M."/>
        </authorList>
    </citation>
    <scope>NUCLEOTIDE SEQUENCE</scope>
    <source>
        <strain evidence="2">174-k141_119321</strain>
    </source>
</reference>
<protein>
    <submittedName>
        <fullName evidence="2">Lysis protein</fullName>
    </submittedName>
</protein>
<feature type="transmembrane region" description="Helical" evidence="1">
    <location>
        <begin position="20"/>
        <end position="42"/>
    </location>
</feature>
<dbReference type="Proteomes" id="UP001060067">
    <property type="component" value="Segment"/>
</dbReference>
<evidence type="ECO:0000256" key="1">
    <source>
        <dbReference type="SAM" id="Phobius"/>
    </source>
</evidence>
<sequence>MMKPLSTSFVLSEMLARLPLSGMAILSTFVGYGISVYLTAIASGAPEMKQSLSFQDWSLRTQEIPMYLPEPSNICSILQTSWPANSVIFIERQTLIDLSTVPGLSPISRRAIRNTLFWNGPENSKQNSHTTGTLVPLRDWMPIVMETCPGGLITNHQAG</sequence>
<reference evidence="2" key="1">
    <citation type="submission" date="2021-05" db="EMBL/GenBank/DDBJ databases">
        <authorList>
            <person name="Chen Y.-M."/>
            <person name="Zhang Y.-Z."/>
        </authorList>
    </citation>
    <scope>NUCLEOTIDE SEQUENCE</scope>
    <source>
        <strain evidence="2">174-k141_119321</strain>
    </source>
</reference>